<accession>A0AAD9ZBX6</accession>
<dbReference type="PANTHER" id="PTHR24148:SF64">
    <property type="entry name" value="HETEROKARYON INCOMPATIBILITY DOMAIN-CONTAINING PROTEIN"/>
    <property type="match status" value="1"/>
</dbReference>
<organism evidence="2 3">
    <name type="scientific">Lepraria neglecta</name>
    <dbReference type="NCBI Taxonomy" id="209136"/>
    <lineage>
        <taxon>Eukaryota</taxon>
        <taxon>Fungi</taxon>
        <taxon>Dikarya</taxon>
        <taxon>Ascomycota</taxon>
        <taxon>Pezizomycotina</taxon>
        <taxon>Lecanoromycetes</taxon>
        <taxon>OSLEUM clade</taxon>
        <taxon>Lecanoromycetidae</taxon>
        <taxon>Lecanorales</taxon>
        <taxon>Lecanorineae</taxon>
        <taxon>Stereocaulaceae</taxon>
        <taxon>Lepraria</taxon>
    </lineage>
</organism>
<proteinExistence type="predicted"/>
<protein>
    <recommendedName>
        <fullName evidence="1">Heterokaryon incompatibility domain-containing protein</fullName>
    </recommendedName>
</protein>
<evidence type="ECO:0000313" key="3">
    <source>
        <dbReference type="Proteomes" id="UP001276659"/>
    </source>
</evidence>
<keyword evidence="3" id="KW-1185">Reference proteome</keyword>
<comment type="caution">
    <text evidence="2">The sequence shown here is derived from an EMBL/GenBank/DDBJ whole genome shotgun (WGS) entry which is preliminary data.</text>
</comment>
<feature type="domain" description="Heterokaryon incompatibility" evidence="1">
    <location>
        <begin position="1"/>
        <end position="85"/>
    </location>
</feature>
<evidence type="ECO:0000313" key="2">
    <source>
        <dbReference type="EMBL" id="KAK3175375.1"/>
    </source>
</evidence>
<dbReference type="Pfam" id="PF06985">
    <property type="entry name" value="HET"/>
    <property type="match status" value="1"/>
</dbReference>
<reference evidence="2" key="1">
    <citation type="submission" date="2022-11" db="EMBL/GenBank/DDBJ databases">
        <title>Chromosomal genome sequence assembly and mating type (MAT) locus characterization of the leprose asexual lichenized fungus Lepraria neglecta (Nyl.) Erichsen.</title>
        <authorList>
            <person name="Allen J.L."/>
            <person name="Pfeffer B."/>
        </authorList>
    </citation>
    <scope>NUCLEOTIDE SEQUENCE</scope>
    <source>
        <strain evidence="2">Allen 5258</strain>
    </source>
</reference>
<dbReference type="InterPro" id="IPR052895">
    <property type="entry name" value="HetReg/Transcr_Mod"/>
</dbReference>
<name>A0AAD9ZBX6_9LECA</name>
<dbReference type="EMBL" id="JASNWA010000006">
    <property type="protein sequence ID" value="KAK3175375.1"/>
    <property type="molecule type" value="Genomic_DNA"/>
</dbReference>
<dbReference type="AlphaFoldDB" id="A0AAD9ZBX6"/>
<gene>
    <name evidence="2" type="ORF">OEA41_002622</name>
</gene>
<sequence length="514" mass="58944">MRRVYAQAMQTIVWLGEAGDDGFLAATLIHTLHYYITQHPKWKGKLLDDDLNTLGVGSRSRPLLWQALGRFYNRPYFRRVWVMQEVAVSKNLMVVFGSMTLDYGYLEKVTNAMPAQFTFQNYVPDAIFSLRGVYQELTSENHALPLSYLVFWDPRLQATISVDKIYAWLGLSDEAQNPDFQPDYRSDERSVFIRTGRNLLLRHVEDPSIGILSPLYLLSAAGIKKGSRPPFPTWLSIPTATNSPRIPRQQILGRKQRISVFRFPSPRLRFSDDSEILYIYGRKLDCVKALGPKIGSLEKQDGNDVQIKGLNSVYAVLERERFAFAQKHAAPQDVPLQIIEQGPTRRTVSGQPELRETTHQRDPSRLPWEEVYWRTVILNLDDTGNAAVPEFGKFLDDWYEEICHQEWEKNHSDPQQCPFDHSFKRGSFVWSLAANNADSYRRIMFATQCGYIGLGPSVAEVGDVICFLYGGASPMILRPQRSHYLLVGDCYIHELMNGEALQWPGIEDEEFEIH</sequence>
<dbReference type="PANTHER" id="PTHR24148">
    <property type="entry name" value="ANKYRIN REPEAT DOMAIN-CONTAINING PROTEIN 39 HOMOLOG-RELATED"/>
    <property type="match status" value="1"/>
</dbReference>
<dbReference type="InterPro" id="IPR010730">
    <property type="entry name" value="HET"/>
</dbReference>
<dbReference type="Proteomes" id="UP001276659">
    <property type="component" value="Unassembled WGS sequence"/>
</dbReference>
<evidence type="ECO:0000259" key="1">
    <source>
        <dbReference type="Pfam" id="PF06985"/>
    </source>
</evidence>
<dbReference type="Pfam" id="PF26639">
    <property type="entry name" value="Het-6_barrel"/>
    <property type="match status" value="1"/>
</dbReference>